<dbReference type="eggNOG" id="ENOG502QSDU">
    <property type="taxonomic scope" value="Eukaryota"/>
</dbReference>
<dbReference type="KEGG" id="vda:VDAG_10496"/>
<feature type="region of interest" description="Disordered" evidence="1">
    <location>
        <begin position="1"/>
        <end position="20"/>
    </location>
</feature>
<reference evidence="2 3" key="1">
    <citation type="submission" date="2008-03" db="EMBL/GenBank/DDBJ databases">
        <title>The Genome Sequence of Verticillium dahliae VdLs.17.</title>
        <authorList>
            <consortium name="The Broad Institute Genome Sequencing Platform"/>
            <person name="Ma L.-J.J."/>
            <person name="Klosterman S.J."/>
            <person name="Subbarao K."/>
            <person name="Dobinson K."/>
            <person name="Veronese P."/>
            <person name="Kang S."/>
            <person name="Gold S.E."/>
            <person name="Young S."/>
            <person name="Jaffe D."/>
            <person name="Gnerre S."/>
            <person name="Berlin A."/>
            <person name="Heiman D."/>
            <person name="Hepburn T."/>
            <person name="Sykes S."/>
            <person name="Alvarado L."/>
            <person name="Kodira C.D."/>
            <person name="Lander E."/>
            <person name="Galagan J."/>
            <person name="Nusbaum C."/>
            <person name="Birren B."/>
        </authorList>
    </citation>
    <scope>NUCLEOTIDE SEQUENCE [LARGE SCALE GENOMIC DNA]</scope>
    <source>
        <strain evidence="3">VdLs.17 / ATCC MYA-4575 / FGSC 10137</strain>
    </source>
</reference>
<dbReference type="EMBL" id="DS572735">
    <property type="protein sequence ID" value="EGY21514.1"/>
    <property type="molecule type" value="Genomic_DNA"/>
</dbReference>
<proteinExistence type="predicted"/>
<dbReference type="GeneID" id="20711959"/>
<evidence type="ECO:0000256" key="1">
    <source>
        <dbReference type="SAM" id="MobiDB-lite"/>
    </source>
</evidence>
<name>G2XK14_VERDV</name>
<evidence type="ECO:0000313" key="3">
    <source>
        <dbReference type="Proteomes" id="UP000001611"/>
    </source>
</evidence>
<dbReference type="Proteomes" id="UP000001611">
    <property type="component" value="Unassembled WGS sequence"/>
</dbReference>
<dbReference type="AlphaFoldDB" id="G2XK14"/>
<gene>
    <name evidence="2" type="ORF">VDAG_10496</name>
</gene>
<reference evidence="3" key="2">
    <citation type="journal article" date="2011" name="PLoS Pathog.">
        <title>Comparative genomics yields insights into niche adaptation of plant vascular wilt pathogens.</title>
        <authorList>
            <person name="Klosterman S.J."/>
            <person name="Subbarao K.V."/>
            <person name="Kang S."/>
            <person name="Veronese P."/>
            <person name="Gold S.E."/>
            <person name="Thomma B.P.H.J."/>
            <person name="Chen Z."/>
            <person name="Henrissat B."/>
            <person name="Lee Y.-H."/>
            <person name="Park J."/>
            <person name="Garcia-Pedrajas M.D."/>
            <person name="Barbara D.J."/>
            <person name="Anchieta A."/>
            <person name="de Jonge R."/>
            <person name="Santhanam P."/>
            <person name="Maruthachalam K."/>
            <person name="Atallah Z."/>
            <person name="Amyotte S.G."/>
            <person name="Paz Z."/>
            <person name="Inderbitzin P."/>
            <person name="Hayes R.J."/>
            <person name="Heiman D.I."/>
            <person name="Young S."/>
            <person name="Zeng Q."/>
            <person name="Engels R."/>
            <person name="Galagan J."/>
            <person name="Cuomo C.A."/>
            <person name="Dobinson K.F."/>
            <person name="Ma L.-J."/>
        </authorList>
    </citation>
    <scope>NUCLEOTIDE SEQUENCE [LARGE SCALE GENOMIC DNA]</scope>
    <source>
        <strain evidence="3">VdLs.17 / ATCC MYA-4575 / FGSC 10137</strain>
    </source>
</reference>
<sequence>MAEPPTRARAADPCRNGHGHKQPSADIILMLCRTLLPESAPRLASMHQLPSPQDADSNQPRIDHNTRIMLERIQMPEDRFFSAPVFDIFFTQDAHAAPSLCPPESRRLSNKQDLASSGVMEYYRELIQTYSDEQLSPRAATATSPASSSLDRTEALVAFQISTNAAIRRFLNSLLRITEDLWSFHGAIYRTLPGFLLTSRPRKPTGSPATPGFPSYIIHRPFIEYVLLNVGHFATHPCREAVLERCQLCLLGCQVFIHVFDVDPTNSVTGPSAAGMVTFAMVIILRVATMCPVFCDILPAEIERAIVVGGRNLRRFSGSVREFEWHLGVLEKLEESCRRNRGDE</sequence>
<evidence type="ECO:0000313" key="2">
    <source>
        <dbReference type="EMBL" id="EGY21514.1"/>
    </source>
</evidence>
<dbReference type="RefSeq" id="XP_009657949.1">
    <property type="nucleotide sequence ID" value="XM_009659654.1"/>
</dbReference>
<dbReference type="InParanoid" id="G2XK14"/>
<organism evidence="2 3">
    <name type="scientific">Verticillium dahliae (strain VdLs.17 / ATCC MYA-4575 / FGSC 10137)</name>
    <name type="common">Verticillium wilt</name>
    <dbReference type="NCBI Taxonomy" id="498257"/>
    <lineage>
        <taxon>Eukaryota</taxon>
        <taxon>Fungi</taxon>
        <taxon>Dikarya</taxon>
        <taxon>Ascomycota</taxon>
        <taxon>Pezizomycotina</taxon>
        <taxon>Sordariomycetes</taxon>
        <taxon>Hypocreomycetidae</taxon>
        <taxon>Glomerellales</taxon>
        <taxon>Plectosphaerellaceae</taxon>
        <taxon>Verticillium</taxon>
    </lineage>
</organism>
<dbReference type="OrthoDB" id="10261408at2759"/>
<protein>
    <submittedName>
        <fullName evidence="2">Uncharacterized protein</fullName>
    </submittedName>
</protein>
<keyword evidence="3" id="KW-1185">Reference proteome</keyword>
<dbReference type="HOGENOM" id="CLU_806989_0_0_1"/>
<accession>G2XK14</accession>